<accession>A0A5C8PC88</accession>
<comment type="caution">
    <text evidence="2">The sequence shown here is derived from an EMBL/GenBank/DDBJ whole genome shotgun (WGS) entry which is preliminary data.</text>
</comment>
<name>A0A5C8PC88_9HYPH</name>
<dbReference type="InterPro" id="IPR041049">
    <property type="entry name" value="DUF5615"/>
</dbReference>
<feature type="domain" description="DUF5615" evidence="1">
    <location>
        <begin position="1"/>
        <end position="38"/>
    </location>
</feature>
<dbReference type="AlphaFoldDB" id="A0A5C8PC88"/>
<evidence type="ECO:0000259" key="1">
    <source>
        <dbReference type="Pfam" id="PF18480"/>
    </source>
</evidence>
<proteinExistence type="predicted"/>
<gene>
    <name evidence="2" type="ORF">FHP25_32160</name>
</gene>
<organism evidence="2 3">
    <name type="scientific">Vineibacter terrae</name>
    <dbReference type="NCBI Taxonomy" id="2586908"/>
    <lineage>
        <taxon>Bacteria</taxon>
        <taxon>Pseudomonadati</taxon>
        <taxon>Pseudomonadota</taxon>
        <taxon>Alphaproteobacteria</taxon>
        <taxon>Hyphomicrobiales</taxon>
        <taxon>Vineibacter</taxon>
    </lineage>
</organism>
<keyword evidence="3" id="KW-1185">Reference proteome</keyword>
<dbReference type="Pfam" id="PF18480">
    <property type="entry name" value="DUF5615"/>
    <property type="match status" value="1"/>
</dbReference>
<dbReference type="Proteomes" id="UP000321638">
    <property type="component" value="Unassembled WGS sequence"/>
</dbReference>
<dbReference type="EMBL" id="VDUZ01000050">
    <property type="protein sequence ID" value="TXL70998.1"/>
    <property type="molecule type" value="Genomic_DNA"/>
</dbReference>
<dbReference type="OrthoDB" id="27473at2"/>
<protein>
    <recommendedName>
        <fullName evidence="1">DUF5615 domain-containing protein</fullName>
    </recommendedName>
</protein>
<sequence length="68" mass="7223">MKLLFDHNLSPALPRRLAEVFPGSMHVAAIGLTHASDEVGLPSERHNAASTSVLAKSCPTKSSGMLRI</sequence>
<evidence type="ECO:0000313" key="3">
    <source>
        <dbReference type="Proteomes" id="UP000321638"/>
    </source>
</evidence>
<evidence type="ECO:0000313" key="2">
    <source>
        <dbReference type="EMBL" id="TXL70998.1"/>
    </source>
</evidence>
<dbReference type="RefSeq" id="WP_147851105.1">
    <property type="nucleotide sequence ID" value="NZ_VDUZ01000050.1"/>
</dbReference>
<reference evidence="2 3" key="1">
    <citation type="submission" date="2019-06" db="EMBL/GenBank/DDBJ databases">
        <title>New taxonomy in bacterial strain CC-CFT640, isolated from vineyard.</title>
        <authorList>
            <person name="Lin S.-Y."/>
            <person name="Tsai C.-F."/>
            <person name="Young C.-C."/>
        </authorList>
    </citation>
    <scope>NUCLEOTIDE SEQUENCE [LARGE SCALE GENOMIC DNA]</scope>
    <source>
        <strain evidence="2 3">CC-CFT640</strain>
    </source>
</reference>